<feature type="region of interest" description="Disordered" evidence="1">
    <location>
        <begin position="122"/>
        <end position="142"/>
    </location>
</feature>
<feature type="compositionally biased region" description="Basic residues" evidence="1">
    <location>
        <begin position="1"/>
        <end position="16"/>
    </location>
</feature>
<dbReference type="GeneID" id="68095043"/>
<evidence type="ECO:0000256" key="1">
    <source>
        <dbReference type="SAM" id="MobiDB-lite"/>
    </source>
</evidence>
<dbReference type="Proteomes" id="UP000816034">
    <property type="component" value="Unassembled WGS sequence"/>
</dbReference>
<evidence type="ECO:0000313" key="2">
    <source>
        <dbReference type="EMBL" id="KAG2386141.1"/>
    </source>
</evidence>
<feature type="region of interest" description="Disordered" evidence="1">
    <location>
        <begin position="80"/>
        <end position="100"/>
    </location>
</feature>
<protein>
    <recommendedName>
        <fullName evidence="4">Ribosome biogenesis protein SLX9</fullName>
    </recommendedName>
</protein>
<feature type="compositionally biased region" description="Basic residues" evidence="1">
    <location>
        <begin position="80"/>
        <end position="98"/>
    </location>
</feature>
<proteinExistence type="predicted"/>
<accession>A0AA88KM68</accession>
<organism evidence="2 3">
    <name type="scientific">Naegleria lovaniensis</name>
    <name type="common">Amoeba</name>
    <dbReference type="NCBI Taxonomy" id="51637"/>
    <lineage>
        <taxon>Eukaryota</taxon>
        <taxon>Discoba</taxon>
        <taxon>Heterolobosea</taxon>
        <taxon>Tetramitia</taxon>
        <taxon>Eutetramitia</taxon>
        <taxon>Vahlkampfiidae</taxon>
        <taxon>Naegleria</taxon>
    </lineage>
</organism>
<evidence type="ECO:0000313" key="3">
    <source>
        <dbReference type="Proteomes" id="UP000816034"/>
    </source>
</evidence>
<gene>
    <name evidence="2" type="ORF">C9374_002587</name>
</gene>
<feature type="compositionally biased region" description="Basic residues" evidence="1">
    <location>
        <begin position="130"/>
        <end position="142"/>
    </location>
</feature>
<dbReference type="EMBL" id="PYSW02000016">
    <property type="protein sequence ID" value="KAG2386141.1"/>
    <property type="molecule type" value="Genomic_DNA"/>
</dbReference>
<name>A0AA88KM68_NAELO</name>
<sequence>MPASKKKIKQKLKQKEKKQASKTNTEVEVDKKIPQNANDFQQTLDSIANQLSSMTSLGEQVNYYDDDDSASVVTSQLAKKKGIQKIQSKKQKDKHKKNLEKALSYQERLDTTVVKDLHSQIMKLPEERQRKHRPVKKSAIKQ</sequence>
<dbReference type="AlphaFoldDB" id="A0AA88KM68"/>
<comment type="caution">
    <text evidence="2">The sequence shown here is derived from an EMBL/GenBank/DDBJ whole genome shotgun (WGS) entry which is preliminary data.</text>
</comment>
<dbReference type="RefSeq" id="XP_044550134.1">
    <property type="nucleotide sequence ID" value="XM_044692021.1"/>
</dbReference>
<evidence type="ECO:0008006" key="4">
    <source>
        <dbReference type="Google" id="ProtNLM"/>
    </source>
</evidence>
<feature type="region of interest" description="Disordered" evidence="1">
    <location>
        <begin position="1"/>
        <end position="34"/>
    </location>
</feature>
<reference evidence="2 3" key="1">
    <citation type="journal article" date="2018" name="BMC Genomics">
        <title>The genome of Naegleria lovaniensis, the basis for a comparative approach to unravel pathogenicity factors of the human pathogenic amoeba N. fowleri.</title>
        <authorList>
            <person name="Liechti N."/>
            <person name="Schurch N."/>
            <person name="Bruggmann R."/>
            <person name="Wittwer M."/>
        </authorList>
    </citation>
    <scope>NUCLEOTIDE SEQUENCE [LARGE SCALE GENOMIC DNA]</scope>
    <source>
        <strain evidence="2 3">ATCC 30569</strain>
    </source>
</reference>
<keyword evidence="3" id="KW-1185">Reference proteome</keyword>